<gene>
    <name evidence="1" type="ORF">SteCoe_23105</name>
</gene>
<accession>A0A1R2BKN2</accession>
<dbReference type="EMBL" id="MPUH01000581">
    <property type="protein sequence ID" value="OMJ77316.1"/>
    <property type="molecule type" value="Genomic_DNA"/>
</dbReference>
<protein>
    <submittedName>
        <fullName evidence="1">Uncharacterized protein</fullName>
    </submittedName>
</protein>
<comment type="caution">
    <text evidence="1">The sequence shown here is derived from an EMBL/GenBank/DDBJ whole genome shotgun (WGS) entry which is preliminary data.</text>
</comment>
<keyword evidence="2" id="KW-1185">Reference proteome</keyword>
<dbReference type="AlphaFoldDB" id="A0A1R2BKN2"/>
<sequence>MAAPLVKAHKAYNSQNMLIVYRYEYQDGLNYTFIDSKSRKNIIILSQFSAFPEFRIEKNFATYKNFWSIVENNITYPVFSLKDYISDKLQISSLENILKDIVIKLVKLVSKLHEYKISNLRICINDIFFRKDKILMYFPTDMHSCDWEIEENNSNPVCAKYKYEEDYQSIGFLIVEILGIDIMRGLILNKNDYKCLIKEKLNSYHNQNIVNMFRKLILKYILIENNFRDVSSLKIFLNRDVRCIWCENHIYTEKNPKMALECGHYCHKICFNEEMTVVSLLAKKLKQICCPGSFKNLKCRTQNISFCNCKENCICIKNPICVCKKPEKKCTCKGNACAHEKKSCYCKNINTCQCLPPCKCKALSLKFFKKYWLWFNFSILRKVILLYISEKSVFYYKCKSCGHEAFYLVLTQKIKPYIVKCPCGIKGPCSFCQDMHCPAKKCIKLKEYLMEVSCEDANNLNLDDPYKFFDKRNEKKRLINNHMRSRSSLTPAKHDFKKFY</sequence>
<proteinExistence type="predicted"/>
<name>A0A1R2BKN2_9CILI</name>
<evidence type="ECO:0000313" key="2">
    <source>
        <dbReference type="Proteomes" id="UP000187209"/>
    </source>
</evidence>
<organism evidence="1 2">
    <name type="scientific">Stentor coeruleus</name>
    <dbReference type="NCBI Taxonomy" id="5963"/>
    <lineage>
        <taxon>Eukaryota</taxon>
        <taxon>Sar</taxon>
        <taxon>Alveolata</taxon>
        <taxon>Ciliophora</taxon>
        <taxon>Postciliodesmatophora</taxon>
        <taxon>Heterotrichea</taxon>
        <taxon>Heterotrichida</taxon>
        <taxon>Stentoridae</taxon>
        <taxon>Stentor</taxon>
    </lineage>
</organism>
<evidence type="ECO:0000313" key="1">
    <source>
        <dbReference type="EMBL" id="OMJ77316.1"/>
    </source>
</evidence>
<reference evidence="1 2" key="1">
    <citation type="submission" date="2016-11" db="EMBL/GenBank/DDBJ databases">
        <title>The macronuclear genome of Stentor coeruleus: a giant cell with tiny introns.</title>
        <authorList>
            <person name="Slabodnick M."/>
            <person name="Ruby J.G."/>
            <person name="Reiff S.B."/>
            <person name="Swart E.C."/>
            <person name="Gosai S."/>
            <person name="Prabakaran S."/>
            <person name="Witkowska E."/>
            <person name="Larue G.E."/>
            <person name="Fisher S."/>
            <person name="Freeman R.M."/>
            <person name="Gunawardena J."/>
            <person name="Chu W."/>
            <person name="Stover N.A."/>
            <person name="Gregory B.D."/>
            <person name="Nowacki M."/>
            <person name="Derisi J."/>
            <person name="Roy S.W."/>
            <person name="Marshall W.F."/>
            <person name="Sood P."/>
        </authorList>
    </citation>
    <scope>NUCLEOTIDE SEQUENCE [LARGE SCALE GENOMIC DNA]</scope>
    <source>
        <strain evidence="1">WM001</strain>
    </source>
</reference>
<dbReference type="Proteomes" id="UP000187209">
    <property type="component" value="Unassembled WGS sequence"/>
</dbReference>